<feature type="domain" description="Histidine kinase" evidence="13">
    <location>
        <begin position="300"/>
        <end position="515"/>
    </location>
</feature>
<evidence type="ECO:0000259" key="13">
    <source>
        <dbReference type="PROSITE" id="PS50109"/>
    </source>
</evidence>
<evidence type="ECO:0000256" key="4">
    <source>
        <dbReference type="ARBA" id="ARBA00022553"/>
    </source>
</evidence>
<dbReference type="CDD" id="cd00130">
    <property type="entry name" value="PAS"/>
    <property type="match status" value="2"/>
</dbReference>
<dbReference type="Gene3D" id="3.30.450.20">
    <property type="entry name" value="PAS domain"/>
    <property type="match status" value="2"/>
</dbReference>
<dbReference type="InterPro" id="IPR036097">
    <property type="entry name" value="HisK_dim/P_sf"/>
</dbReference>
<gene>
    <name evidence="16" type="ORF">DHW03_16225</name>
</gene>
<dbReference type="PANTHER" id="PTHR42878">
    <property type="entry name" value="TWO-COMPONENT HISTIDINE KINASE"/>
    <property type="match status" value="1"/>
</dbReference>
<evidence type="ECO:0000256" key="2">
    <source>
        <dbReference type="ARBA" id="ARBA00004141"/>
    </source>
</evidence>
<dbReference type="InterPro" id="IPR013656">
    <property type="entry name" value="PAS_4"/>
</dbReference>
<keyword evidence="6" id="KW-0812">Transmembrane</keyword>
<evidence type="ECO:0000256" key="9">
    <source>
        <dbReference type="ARBA" id="ARBA00022840"/>
    </source>
</evidence>
<dbReference type="PROSITE" id="PS50113">
    <property type="entry name" value="PAC"/>
    <property type="match status" value="1"/>
</dbReference>
<evidence type="ECO:0000256" key="3">
    <source>
        <dbReference type="ARBA" id="ARBA00012438"/>
    </source>
</evidence>
<evidence type="ECO:0000256" key="11">
    <source>
        <dbReference type="ARBA" id="ARBA00023012"/>
    </source>
</evidence>
<dbReference type="InterPro" id="IPR001610">
    <property type="entry name" value="PAC"/>
</dbReference>
<reference evidence="16 17" key="1">
    <citation type="submission" date="2018-05" db="EMBL/GenBank/DDBJ databases">
        <title>Pedobacter paludis sp. nov., isolated from wetland soil.</title>
        <authorList>
            <person name="Zhang Y."/>
            <person name="Wang G."/>
        </authorList>
    </citation>
    <scope>NUCLEOTIDE SEQUENCE [LARGE SCALE GENOMIC DNA]</scope>
    <source>
        <strain evidence="16 17">KCTC22721</strain>
    </source>
</reference>
<dbReference type="NCBIfam" id="TIGR00229">
    <property type="entry name" value="sensory_box"/>
    <property type="match status" value="2"/>
</dbReference>
<dbReference type="SMART" id="SM00388">
    <property type="entry name" value="HisKA"/>
    <property type="match status" value="1"/>
</dbReference>
<evidence type="ECO:0000313" key="17">
    <source>
        <dbReference type="Proteomes" id="UP000245379"/>
    </source>
</evidence>
<evidence type="ECO:0000256" key="7">
    <source>
        <dbReference type="ARBA" id="ARBA00022741"/>
    </source>
</evidence>
<accession>A0A317EMQ7</accession>
<dbReference type="InterPro" id="IPR003594">
    <property type="entry name" value="HATPase_dom"/>
</dbReference>
<dbReference type="InterPro" id="IPR035965">
    <property type="entry name" value="PAS-like_dom_sf"/>
</dbReference>
<dbReference type="FunFam" id="3.30.565.10:FF:000006">
    <property type="entry name" value="Sensor histidine kinase WalK"/>
    <property type="match status" value="1"/>
</dbReference>
<dbReference type="RefSeq" id="WP_109926894.1">
    <property type="nucleotide sequence ID" value="NZ_QGNZ01000004.1"/>
</dbReference>
<dbReference type="GO" id="GO:0016020">
    <property type="term" value="C:membrane"/>
    <property type="evidence" value="ECO:0007669"/>
    <property type="project" value="UniProtKB-SubCell"/>
</dbReference>
<evidence type="ECO:0000256" key="10">
    <source>
        <dbReference type="ARBA" id="ARBA00022989"/>
    </source>
</evidence>
<keyword evidence="17" id="KW-1185">Reference proteome</keyword>
<dbReference type="Gene3D" id="3.30.565.10">
    <property type="entry name" value="Histidine kinase-like ATPase, C-terminal domain"/>
    <property type="match status" value="1"/>
</dbReference>
<dbReference type="GO" id="GO:0005524">
    <property type="term" value="F:ATP binding"/>
    <property type="evidence" value="ECO:0007669"/>
    <property type="project" value="UniProtKB-KW"/>
</dbReference>
<keyword evidence="11" id="KW-0902">Two-component regulatory system</keyword>
<dbReference type="GO" id="GO:0000156">
    <property type="term" value="F:phosphorelay response regulator activity"/>
    <property type="evidence" value="ECO:0007669"/>
    <property type="project" value="TreeGrafter"/>
</dbReference>
<dbReference type="SMART" id="SM00387">
    <property type="entry name" value="HATPase_c"/>
    <property type="match status" value="1"/>
</dbReference>
<dbReference type="Pfam" id="PF02518">
    <property type="entry name" value="HATPase_c"/>
    <property type="match status" value="1"/>
</dbReference>
<dbReference type="SUPFAM" id="SSF55874">
    <property type="entry name" value="ATPase domain of HSP90 chaperone/DNA topoisomerase II/histidine kinase"/>
    <property type="match status" value="1"/>
</dbReference>
<dbReference type="Proteomes" id="UP000245379">
    <property type="component" value="Unassembled WGS sequence"/>
</dbReference>
<feature type="domain" description="PAC" evidence="15">
    <location>
        <begin position="98"/>
        <end position="150"/>
    </location>
</feature>
<organism evidence="16 17">
    <name type="scientific">Pedobacter yonginense</name>
    <dbReference type="NCBI Taxonomy" id="651869"/>
    <lineage>
        <taxon>Bacteria</taxon>
        <taxon>Pseudomonadati</taxon>
        <taxon>Bacteroidota</taxon>
        <taxon>Sphingobacteriia</taxon>
        <taxon>Sphingobacteriales</taxon>
        <taxon>Sphingobacteriaceae</taxon>
        <taxon>Pedobacter</taxon>
    </lineage>
</organism>
<dbReference type="PROSITE" id="PS50112">
    <property type="entry name" value="PAS"/>
    <property type="match status" value="2"/>
</dbReference>
<dbReference type="PRINTS" id="PR00344">
    <property type="entry name" value="BCTRLSENSOR"/>
</dbReference>
<dbReference type="Pfam" id="PF13426">
    <property type="entry name" value="PAS_9"/>
    <property type="match status" value="1"/>
</dbReference>
<dbReference type="EMBL" id="QGNZ01000004">
    <property type="protein sequence ID" value="PWS26328.1"/>
    <property type="molecule type" value="Genomic_DNA"/>
</dbReference>
<dbReference type="PROSITE" id="PS50109">
    <property type="entry name" value="HIS_KIN"/>
    <property type="match status" value="1"/>
</dbReference>
<dbReference type="InterPro" id="IPR004358">
    <property type="entry name" value="Sig_transdc_His_kin-like_C"/>
</dbReference>
<dbReference type="Pfam" id="PF00512">
    <property type="entry name" value="HisKA"/>
    <property type="match status" value="1"/>
</dbReference>
<dbReference type="InterPro" id="IPR000014">
    <property type="entry name" value="PAS"/>
</dbReference>
<evidence type="ECO:0000256" key="12">
    <source>
        <dbReference type="ARBA" id="ARBA00023136"/>
    </source>
</evidence>
<dbReference type="InterPro" id="IPR000700">
    <property type="entry name" value="PAS-assoc_C"/>
</dbReference>
<feature type="domain" description="PAS" evidence="14">
    <location>
        <begin position="169"/>
        <end position="240"/>
    </location>
</feature>
<feature type="domain" description="PAS" evidence="14">
    <location>
        <begin position="22"/>
        <end position="95"/>
    </location>
</feature>
<dbReference type="Gene3D" id="1.10.287.130">
    <property type="match status" value="1"/>
</dbReference>
<dbReference type="SUPFAM" id="SSF47384">
    <property type="entry name" value="Homodimeric domain of signal transducing histidine kinase"/>
    <property type="match status" value="1"/>
</dbReference>
<protein>
    <recommendedName>
        <fullName evidence="3">histidine kinase</fullName>
        <ecNumber evidence="3">2.7.13.3</ecNumber>
    </recommendedName>
</protein>
<evidence type="ECO:0000256" key="1">
    <source>
        <dbReference type="ARBA" id="ARBA00000085"/>
    </source>
</evidence>
<keyword evidence="8 16" id="KW-0418">Kinase</keyword>
<dbReference type="OrthoDB" id="9813151at2"/>
<dbReference type="InterPro" id="IPR003661">
    <property type="entry name" value="HisK_dim/P_dom"/>
</dbReference>
<dbReference type="PANTHER" id="PTHR42878:SF7">
    <property type="entry name" value="SENSOR HISTIDINE KINASE GLRK"/>
    <property type="match status" value="1"/>
</dbReference>
<dbReference type="GO" id="GO:0007234">
    <property type="term" value="P:osmosensory signaling via phosphorelay pathway"/>
    <property type="evidence" value="ECO:0007669"/>
    <property type="project" value="TreeGrafter"/>
</dbReference>
<keyword evidence="12" id="KW-0472">Membrane</keyword>
<keyword evidence="5" id="KW-0808">Transferase</keyword>
<comment type="caution">
    <text evidence="16">The sequence shown here is derived from an EMBL/GenBank/DDBJ whole genome shotgun (WGS) entry which is preliminary data.</text>
</comment>
<dbReference type="CDD" id="cd00075">
    <property type="entry name" value="HATPase"/>
    <property type="match status" value="1"/>
</dbReference>
<comment type="subcellular location">
    <subcellularLocation>
        <location evidence="2">Membrane</location>
        <topology evidence="2">Multi-pass membrane protein</topology>
    </subcellularLocation>
</comment>
<dbReference type="InterPro" id="IPR036890">
    <property type="entry name" value="HATPase_C_sf"/>
</dbReference>
<proteinExistence type="predicted"/>
<evidence type="ECO:0000259" key="14">
    <source>
        <dbReference type="PROSITE" id="PS50112"/>
    </source>
</evidence>
<dbReference type="EC" id="2.7.13.3" evidence="3"/>
<evidence type="ECO:0000313" key="16">
    <source>
        <dbReference type="EMBL" id="PWS26328.1"/>
    </source>
</evidence>
<name>A0A317EMQ7_9SPHI</name>
<evidence type="ECO:0000256" key="6">
    <source>
        <dbReference type="ARBA" id="ARBA00022692"/>
    </source>
</evidence>
<dbReference type="Pfam" id="PF08448">
    <property type="entry name" value="PAS_4"/>
    <property type="match status" value="1"/>
</dbReference>
<keyword evidence="9" id="KW-0067">ATP-binding</keyword>
<dbReference type="AlphaFoldDB" id="A0A317EMQ7"/>
<dbReference type="FunFam" id="1.10.287.130:FF:000001">
    <property type="entry name" value="Two-component sensor histidine kinase"/>
    <property type="match status" value="1"/>
</dbReference>
<comment type="catalytic activity">
    <reaction evidence="1">
        <text>ATP + protein L-histidine = ADP + protein N-phospho-L-histidine.</text>
        <dbReference type="EC" id="2.7.13.3"/>
    </reaction>
</comment>
<dbReference type="CDD" id="cd00082">
    <property type="entry name" value="HisKA"/>
    <property type="match status" value="1"/>
</dbReference>
<dbReference type="SMART" id="SM00086">
    <property type="entry name" value="PAC"/>
    <property type="match status" value="1"/>
</dbReference>
<dbReference type="GO" id="GO:0030295">
    <property type="term" value="F:protein kinase activator activity"/>
    <property type="evidence" value="ECO:0007669"/>
    <property type="project" value="TreeGrafter"/>
</dbReference>
<evidence type="ECO:0000256" key="5">
    <source>
        <dbReference type="ARBA" id="ARBA00022679"/>
    </source>
</evidence>
<evidence type="ECO:0000256" key="8">
    <source>
        <dbReference type="ARBA" id="ARBA00022777"/>
    </source>
</evidence>
<dbReference type="InterPro" id="IPR005467">
    <property type="entry name" value="His_kinase_dom"/>
</dbReference>
<dbReference type="SMART" id="SM00091">
    <property type="entry name" value="PAS"/>
    <property type="match status" value="2"/>
</dbReference>
<dbReference type="GO" id="GO:0000155">
    <property type="term" value="F:phosphorelay sensor kinase activity"/>
    <property type="evidence" value="ECO:0007669"/>
    <property type="project" value="InterPro"/>
</dbReference>
<keyword evidence="7" id="KW-0547">Nucleotide-binding</keyword>
<evidence type="ECO:0000259" key="15">
    <source>
        <dbReference type="PROSITE" id="PS50113"/>
    </source>
</evidence>
<dbReference type="InterPro" id="IPR050351">
    <property type="entry name" value="BphY/WalK/GraS-like"/>
</dbReference>
<keyword evidence="4" id="KW-0597">Phosphoprotein</keyword>
<dbReference type="SUPFAM" id="SSF55785">
    <property type="entry name" value="PYP-like sensor domain (PAS domain)"/>
    <property type="match status" value="2"/>
</dbReference>
<sequence length="521" mass="59525">MDILNKFDNGEFAFSKDDIKADFKLLTRALDASYSGIIITDNLLPDNPIIYCNEAFEKMSGYRRSEIIGHNCRFLQGADRSQRARAIIREAVANGEVCTVDIRNYRKNGDLFWNELFISPIVGDDGKVTNFIGVQNDITRRKKSEQDLRAQKDLMEKQVLERTKDLKESQEFLYSIIQTVRESLIVIDPDFKVVSANDHFLKTFKVSLEETVGTGLYELGNHQWDIPQLRKLLTDILPTNNPVEDFEVEHDFPHIGRKLMLLNAHRIELEGQYKDQILLAIEDITERREIERRKDDFLSIASHELKTPLTTIKGYVQAMERMVPKDSGARFLGFLSKTAKYLDRLNNLIAELLDVSRIQTGNLKLHKVPFDFDKMVKETVEAIQTATQNHNIIIEGFSGVQVPADESHIAQVLTNLLSNAIKYAPESGQVHVYISKVSNYVKLSVTDSGIGISPEDQKKIFERFYRAGDIQQRFPGMGIGLYICEQIIKNHDGTLWVESEKEKGSTFSFTLPIQAKEDNEQ</sequence>
<keyword evidence="10" id="KW-1133">Transmembrane helix</keyword>